<comment type="caution">
    <text evidence="7">The sequence shown here is derived from an EMBL/GenBank/DDBJ whole genome shotgun (WGS) entry which is preliminary data.</text>
</comment>
<reference evidence="7" key="1">
    <citation type="journal article" date="2019" name="Beilstein J. Org. Chem.">
        <title>Nanangenines: drimane sesquiterpenoids as the dominant metabolite cohort of a novel Australian fungus, Aspergillus nanangensis.</title>
        <authorList>
            <person name="Lacey H.J."/>
            <person name="Gilchrist C.L.M."/>
            <person name="Crombie A."/>
            <person name="Kalaitzis J.A."/>
            <person name="Vuong D."/>
            <person name="Rutledge P.J."/>
            <person name="Turner P."/>
            <person name="Pitt J.I."/>
            <person name="Lacey E."/>
            <person name="Chooi Y.H."/>
            <person name="Piggott A.M."/>
        </authorList>
    </citation>
    <scope>NUCLEOTIDE SEQUENCE</scope>
    <source>
        <strain evidence="7">MST-FP2251</strain>
    </source>
</reference>
<dbReference type="GO" id="GO:0071949">
    <property type="term" value="F:FAD binding"/>
    <property type="evidence" value="ECO:0007669"/>
    <property type="project" value="InterPro"/>
</dbReference>
<keyword evidence="2" id="KW-0285">Flavoprotein</keyword>
<evidence type="ECO:0000256" key="1">
    <source>
        <dbReference type="ARBA" id="ARBA00007992"/>
    </source>
</evidence>
<dbReference type="Pfam" id="PF01494">
    <property type="entry name" value="FAD_binding_3"/>
    <property type="match status" value="1"/>
</dbReference>
<organism evidence="7 8">
    <name type="scientific">Aspergillus nanangensis</name>
    <dbReference type="NCBI Taxonomy" id="2582783"/>
    <lineage>
        <taxon>Eukaryota</taxon>
        <taxon>Fungi</taxon>
        <taxon>Dikarya</taxon>
        <taxon>Ascomycota</taxon>
        <taxon>Pezizomycotina</taxon>
        <taxon>Eurotiomycetes</taxon>
        <taxon>Eurotiomycetidae</taxon>
        <taxon>Eurotiales</taxon>
        <taxon>Aspergillaceae</taxon>
        <taxon>Aspergillus</taxon>
        <taxon>Aspergillus subgen. Circumdati</taxon>
    </lineage>
</organism>
<keyword evidence="4" id="KW-0560">Oxidoreductase</keyword>
<dbReference type="AlphaFoldDB" id="A0AAD4CC20"/>
<dbReference type="InterPro" id="IPR050493">
    <property type="entry name" value="FAD-dep_Monooxygenase_BioMet"/>
</dbReference>
<evidence type="ECO:0000313" key="7">
    <source>
        <dbReference type="EMBL" id="KAF9883696.1"/>
    </source>
</evidence>
<dbReference type="InterPro" id="IPR036188">
    <property type="entry name" value="FAD/NAD-bd_sf"/>
</dbReference>
<keyword evidence="3" id="KW-0274">FAD</keyword>
<dbReference type="EMBL" id="VCAU01000152">
    <property type="protein sequence ID" value="KAF9883696.1"/>
    <property type="molecule type" value="Genomic_DNA"/>
</dbReference>
<keyword evidence="5" id="KW-0503">Monooxygenase</keyword>
<evidence type="ECO:0000259" key="6">
    <source>
        <dbReference type="Pfam" id="PF01494"/>
    </source>
</evidence>
<proteinExistence type="inferred from homology"/>
<evidence type="ECO:0000256" key="3">
    <source>
        <dbReference type="ARBA" id="ARBA00022827"/>
    </source>
</evidence>
<reference evidence="7" key="2">
    <citation type="submission" date="2020-02" db="EMBL/GenBank/DDBJ databases">
        <authorList>
            <person name="Gilchrist C.L.M."/>
            <person name="Chooi Y.-H."/>
        </authorList>
    </citation>
    <scope>NUCLEOTIDE SEQUENCE</scope>
    <source>
        <strain evidence="7">MST-FP2251</strain>
    </source>
</reference>
<dbReference type="GO" id="GO:0004497">
    <property type="term" value="F:monooxygenase activity"/>
    <property type="evidence" value="ECO:0007669"/>
    <property type="project" value="UniProtKB-KW"/>
</dbReference>
<keyword evidence="8" id="KW-1185">Reference proteome</keyword>
<evidence type="ECO:0000313" key="8">
    <source>
        <dbReference type="Proteomes" id="UP001194746"/>
    </source>
</evidence>
<sequence length="416" mass="45160">MPLKVVVVGAGLGGLGAAIALNQCGHDVLVLEQSRFLHEVGAAIHVAPNATRILESWGVDFEALQAVRCKQVQIWDEMANPKWGPVITKDLRESLGIYDDWFLTHRVDLHNALRAAAAKEVDGKSVNVRLSSRVASVDSEAGVVKLENGTTITGDLIIGADGMHSKSVSAVTGEVGKKESTGQNCFRFLIPVSKLRSNALTATLLEKIGLDGVNAFIAPDRRILVYPCRGGSLLNIAAIFPSDPSVPVTDSSWFESASIDDLLKTYQRFCPELRELCRLAEDVKLWSLACRCPPRTFVKGKLALVGDAAHPTLPHQGQGGAQALEDGVALGALFPQETTPEQVSKRLSIYNKTRYDHAITVMIVSKVPSDLREQVLEELHTYVPTAEIPEDMYAFNWSSYPAQKALDLLAAAEMDP</sequence>
<dbReference type="InterPro" id="IPR002938">
    <property type="entry name" value="FAD-bd"/>
</dbReference>
<dbReference type="PANTHER" id="PTHR13789:SF215">
    <property type="entry name" value="FAD-BINDING DOMAIN-CONTAINING PROTEIN-RELATED"/>
    <property type="match status" value="1"/>
</dbReference>
<evidence type="ECO:0000256" key="5">
    <source>
        <dbReference type="ARBA" id="ARBA00023033"/>
    </source>
</evidence>
<evidence type="ECO:0000256" key="2">
    <source>
        <dbReference type="ARBA" id="ARBA00022630"/>
    </source>
</evidence>
<comment type="similarity">
    <text evidence="1">Belongs to the paxM FAD-dependent monooxygenase family.</text>
</comment>
<evidence type="ECO:0000256" key="4">
    <source>
        <dbReference type="ARBA" id="ARBA00023002"/>
    </source>
</evidence>
<name>A0AAD4CC20_ASPNN</name>
<feature type="domain" description="FAD-binding" evidence="6">
    <location>
        <begin position="4"/>
        <end position="361"/>
    </location>
</feature>
<gene>
    <name evidence="7" type="ORF">FE257_003034</name>
</gene>
<dbReference type="PRINTS" id="PR00420">
    <property type="entry name" value="RNGMNOXGNASE"/>
</dbReference>
<dbReference type="PANTHER" id="PTHR13789">
    <property type="entry name" value="MONOOXYGENASE"/>
    <property type="match status" value="1"/>
</dbReference>
<accession>A0AAD4CC20</accession>
<dbReference type="SUPFAM" id="SSF54373">
    <property type="entry name" value="FAD-linked reductases, C-terminal domain"/>
    <property type="match status" value="1"/>
</dbReference>
<dbReference type="SUPFAM" id="SSF51905">
    <property type="entry name" value="FAD/NAD(P)-binding domain"/>
    <property type="match status" value="1"/>
</dbReference>
<dbReference type="Gene3D" id="3.50.50.60">
    <property type="entry name" value="FAD/NAD(P)-binding domain"/>
    <property type="match status" value="1"/>
</dbReference>
<dbReference type="Proteomes" id="UP001194746">
    <property type="component" value="Unassembled WGS sequence"/>
</dbReference>
<protein>
    <recommendedName>
        <fullName evidence="6">FAD-binding domain-containing protein</fullName>
    </recommendedName>
</protein>